<evidence type="ECO:0008006" key="11">
    <source>
        <dbReference type="Google" id="ProtNLM"/>
    </source>
</evidence>
<dbReference type="FunFam" id="2.60.40.420:FF:000021">
    <property type="entry name" value="Extracellular dihydrogeodin oxidase/laccase"/>
    <property type="match status" value="1"/>
</dbReference>
<dbReference type="Gene3D" id="2.60.40.420">
    <property type="entry name" value="Cupredoxins - blue copper proteins"/>
    <property type="match status" value="3"/>
</dbReference>
<dbReference type="Pfam" id="PF00394">
    <property type="entry name" value="Cu-oxidase"/>
    <property type="match status" value="1"/>
</dbReference>
<evidence type="ECO:0000256" key="4">
    <source>
        <dbReference type="ARBA" id="ARBA00023008"/>
    </source>
</evidence>
<reference evidence="9 10" key="1">
    <citation type="journal article" date="2016" name="Genome Biol. Evol.">
        <title>Draft genome sequence of an aflatoxigenic Aspergillus species, A. bombycis.</title>
        <authorList>
            <person name="Moore G.G."/>
            <person name="Mack B.M."/>
            <person name="Beltz S.B."/>
            <person name="Gilbert M.K."/>
        </authorList>
    </citation>
    <scope>NUCLEOTIDE SEQUENCE [LARGE SCALE GENOMIC DNA]</scope>
    <source>
        <strain evidence="10">NRRL 26010</strain>
    </source>
</reference>
<keyword evidence="2" id="KW-0479">Metal-binding</keyword>
<comment type="caution">
    <text evidence="9">The sequence shown here is derived from an EMBL/GenBank/DDBJ whole genome shotgun (WGS) entry which is preliminary data.</text>
</comment>
<dbReference type="CDD" id="cd13854">
    <property type="entry name" value="CuRO_1_MaLCC_like"/>
    <property type="match status" value="1"/>
</dbReference>
<dbReference type="InterPro" id="IPR011707">
    <property type="entry name" value="Cu-oxidase-like_N"/>
</dbReference>
<keyword evidence="10" id="KW-1185">Reference proteome</keyword>
<name>A0A1F8A252_9EURO</name>
<dbReference type="PROSITE" id="PS00080">
    <property type="entry name" value="MULTICOPPER_OXIDASE2"/>
    <property type="match status" value="1"/>
</dbReference>
<dbReference type="STRING" id="109264.A0A1F8A252"/>
<dbReference type="AlphaFoldDB" id="A0A1F8A252"/>
<sequence>MSILLRFIVLTAATAACLSQYATNGRSAWGTLPSQHFPTFLTDGPLGDGLPWGSANPAGEPPNTGVTRHYHFSITRGFKAPDGFNKSVILVNDQFPGPAIEANWGDIIQVTVVNNIDSPDEGATMHWHGMTLKDTPWYDGVPGVSQCPITPRGGRLTYTFQADQFGTGWYHSHYSAQYDDGLYGPMVIYGPVQPEVTYDYDLGPVMISDYFHISYNKALELSFSKPPVPLSVDNNLINGKGAYDCNSTNTHGSCLPGAGHAKFQFQSGKRYRLRLINTGSLANQKFSIDNHEMTVIANDYVPVKPFNTSVVTLGAGQRTDVIVHATGSPTDAVWMRSDIDMVCLQTTASIPTALAAIYYESANPDHPPETKGSSWESNNCRNDPLSQVVPYYPLAPPEPETVQAVTVTVGLNGTGYAVMFMDGSSFRADYHHPALLDAKAGNFSFPTERNVYNFGSNSSVRLILNNMYGTVHPMHLHGHNFWVLAEGLGTWDGEITNPSNPLRRDTHNLQPGTPDQPSYVVLEWRQDNPGIWPFHCHMSVHSSAGMVILALEQPDLIKELHIPMVIRQTCHHWEEFKSPSLVKQIDSGI</sequence>
<dbReference type="GeneID" id="34448867"/>
<dbReference type="InterPro" id="IPR002355">
    <property type="entry name" value="Cu_oxidase_Cu_BS"/>
</dbReference>
<evidence type="ECO:0000259" key="8">
    <source>
        <dbReference type="Pfam" id="PF07732"/>
    </source>
</evidence>
<dbReference type="InterPro" id="IPR045087">
    <property type="entry name" value="Cu-oxidase_fam"/>
</dbReference>
<protein>
    <recommendedName>
        <fullName evidence="11">Multicopper oxidase</fullName>
    </recommendedName>
</protein>
<dbReference type="PROSITE" id="PS51257">
    <property type="entry name" value="PROKAR_LIPOPROTEIN"/>
    <property type="match status" value="1"/>
</dbReference>
<feature type="signal peptide" evidence="5">
    <location>
        <begin position="1"/>
        <end position="19"/>
    </location>
</feature>
<dbReference type="InterPro" id="IPR001117">
    <property type="entry name" value="Cu-oxidase_2nd"/>
</dbReference>
<evidence type="ECO:0000256" key="5">
    <source>
        <dbReference type="SAM" id="SignalP"/>
    </source>
</evidence>
<gene>
    <name evidence="9" type="ORF">ABOM_005477</name>
</gene>
<keyword evidence="5" id="KW-0732">Signal</keyword>
<dbReference type="PANTHER" id="PTHR11709:SF145">
    <property type="entry name" value="LCC1"/>
    <property type="match status" value="1"/>
</dbReference>
<comment type="similarity">
    <text evidence="1">Belongs to the multicopper oxidase family.</text>
</comment>
<feature type="chain" id="PRO_5009534394" description="Multicopper oxidase" evidence="5">
    <location>
        <begin position="20"/>
        <end position="589"/>
    </location>
</feature>
<dbReference type="InterPro" id="IPR011706">
    <property type="entry name" value="Cu-oxidase_C"/>
</dbReference>
<evidence type="ECO:0000256" key="1">
    <source>
        <dbReference type="ARBA" id="ARBA00010609"/>
    </source>
</evidence>
<dbReference type="OrthoDB" id="2121828at2759"/>
<evidence type="ECO:0000256" key="3">
    <source>
        <dbReference type="ARBA" id="ARBA00023002"/>
    </source>
</evidence>
<dbReference type="EMBL" id="LYCR01000038">
    <property type="protein sequence ID" value="OGM45783.1"/>
    <property type="molecule type" value="Genomic_DNA"/>
</dbReference>
<evidence type="ECO:0000313" key="9">
    <source>
        <dbReference type="EMBL" id="OGM45783.1"/>
    </source>
</evidence>
<dbReference type="Proteomes" id="UP000179179">
    <property type="component" value="Unassembled WGS sequence"/>
</dbReference>
<evidence type="ECO:0000259" key="6">
    <source>
        <dbReference type="Pfam" id="PF00394"/>
    </source>
</evidence>
<organism evidence="9 10">
    <name type="scientific">Aspergillus bombycis</name>
    <dbReference type="NCBI Taxonomy" id="109264"/>
    <lineage>
        <taxon>Eukaryota</taxon>
        <taxon>Fungi</taxon>
        <taxon>Dikarya</taxon>
        <taxon>Ascomycota</taxon>
        <taxon>Pezizomycotina</taxon>
        <taxon>Eurotiomycetes</taxon>
        <taxon>Eurotiomycetidae</taxon>
        <taxon>Eurotiales</taxon>
        <taxon>Aspergillaceae</taxon>
        <taxon>Aspergillus</taxon>
    </lineage>
</organism>
<dbReference type="SUPFAM" id="SSF49503">
    <property type="entry name" value="Cupredoxins"/>
    <property type="match status" value="3"/>
</dbReference>
<dbReference type="CDD" id="cd13901">
    <property type="entry name" value="CuRO_3_MaLCC_like"/>
    <property type="match status" value="1"/>
</dbReference>
<dbReference type="InterPro" id="IPR008972">
    <property type="entry name" value="Cupredoxin"/>
</dbReference>
<feature type="domain" description="Plastocyanin-like" evidence="6">
    <location>
        <begin position="204"/>
        <end position="359"/>
    </location>
</feature>
<dbReference type="RefSeq" id="XP_022389500.1">
    <property type="nucleotide sequence ID" value="XM_022532606.1"/>
</dbReference>
<accession>A0A1F8A252</accession>
<dbReference type="GO" id="GO:0005507">
    <property type="term" value="F:copper ion binding"/>
    <property type="evidence" value="ECO:0007669"/>
    <property type="project" value="InterPro"/>
</dbReference>
<keyword evidence="4" id="KW-0186">Copper</keyword>
<dbReference type="Pfam" id="PF07731">
    <property type="entry name" value="Cu-oxidase_2"/>
    <property type="match status" value="1"/>
</dbReference>
<dbReference type="GO" id="GO:0016491">
    <property type="term" value="F:oxidoreductase activity"/>
    <property type="evidence" value="ECO:0007669"/>
    <property type="project" value="UniProtKB-KW"/>
</dbReference>
<dbReference type="FunFam" id="2.60.40.420:FF:000045">
    <property type="entry name" value="Laccase 2"/>
    <property type="match status" value="1"/>
</dbReference>
<feature type="domain" description="Plastocyanin-like" evidence="8">
    <location>
        <begin position="81"/>
        <end position="191"/>
    </location>
</feature>
<proteinExistence type="inferred from homology"/>
<evidence type="ECO:0000256" key="2">
    <source>
        <dbReference type="ARBA" id="ARBA00022723"/>
    </source>
</evidence>
<evidence type="ECO:0000259" key="7">
    <source>
        <dbReference type="Pfam" id="PF07731"/>
    </source>
</evidence>
<dbReference type="PANTHER" id="PTHR11709">
    <property type="entry name" value="MULTI-COPPER OXIDASE"/>
    <property type="match status" value="1"/>
</dbReference>
<feature type="domain" description="Plastocyanin-like" evidence="7">
    <location>
        <begin position="440"/>
        <end position="554"/>
    </location>
</feature>
<evidence type="ECO:0000313" key="10">
    <source>
        <dbReference type="Proteomes" id="UP000179179"/>
    </source>
</evidence>
<keyword evidence="3" id="KW-0560">Oxidoreductase</keyword>
<dbReference type="Pfam" id="PF07732">
    <property type="entry name" value="Cu-oxidase_3"/>
    <property type="match status" value="1"/>
</dbReference>